<proteinExistence type="predicted"/>
<keyword evidence="2" id="KW-1185">Reference proteome</keyword>
<evidence type="ECO:0000313" key="1">
    <source>
        <dbReference type="EMBL" id="TCO81885.1"/>
    </source>
</evidence>
<dbReference type="EMBL" id="SLXA01000020">
    <property type="protein sequence ID" value="TCO81885.1"/>
    <property type="molecule type" value="Genomic_DNA"/>
</dbReference>
<gene>
    <name evidence="1" type="ORF">EV212_12014</name>
</gene>
<dbReference type="RefSeq" id="WP_132094225.1">
    <property type="nucleotide sequence ID" value="NZ_JANKAQ010000019.1"/>
</dbReference>
<evidence type="ECO:0000313" key="2">
    <source>
        <dbReference type="Proteomes" id="UP000295711"/>
    </source>
</evidence>
<accession>A0A4R2L601</accession>
<organism evidence="1 2">
    <name type="scientific">Frisingicoccus caecimuris</name>
    <dbReference type="NCBI Taxonomy" id="1796636"/>
    <lineage>
        <taxon>Bacteria</taxon>
        <taxon>Bacillati</taxon>
        <taxon>Bacillota</taxon>
        <taxon>Clostridia</taxon>
        <taxon>Lachnospirales</taxon>
        <taxon>Lachnospiraceae</taxon>
        <taxon>Frisingicoccus</taxon>
    </lineage>
</organism>
<name>A0A4R2L601_9FIRM</name>
<dbReference type="AlphaFoldDB" id="A0A4R2L601"/>
<sequence>MIKKDILIAVVDGQGGGIGRQYIESLTKQLPKDLPVIIRALGTNSAATSNMMRAGATDGATGENAIVKNAGRADIIVGVVAIVVPDSILGELSPKMANAVGQSDALRILIPFDSCNTRIAMLSNGPLQQFIDKAVQMTIQRIKELS</sequence>
<protein>
    <submittedName>
        <fullName evidence="1">Uncharacterized protein DUF3842</fullName>
    </submittedName>
</protein>
<dbReference type="OrthoDB" id="9797117at2"/>
<dbReference type="Proteomes" id="UP000295711">
    <property type="component" value="Unassembled WGS sequence"/>
</dbReference>
<dbReference type="Pfam" id="PF12953">
    <property type="entry name" value="DUF3842"/>
    <property type="match status" value="1"/>
</dbReference>
<reference evidence="1 2" key="1">
    <citation type="submission" date="2019-03" db="EMBL/GenBank/DDBJ databases">
        <title>Genomic Encyclopedia of Type Strains, Phase IV (KMG-IV): sequencing the most valuable type-strain genomes for metagenomic binning, comparative biology and taxonomic classification.</title>
        <authorList>
            <person name="Goeker M."/>
        </authorList>
    </citation>
    <scope>NUCLEOTIDE SEQUENCE [LARGE SCALE GENOMIC DNA]</scope>
    <source>
        <strain evidence="1 2">DSM 28559</strain>
    </source>
</reference>
<dbReference type="InterPro" id="IPR024208">
    <property type="entry name" value="DUF3842"/>
</dbReference>
<comment type="caution">
    <text evidence="1">The sequence shown here is derived from an EMBL/GenBank/DDBJ whole genome shotgun (WGS) entry which is preliminary data.</text>
</comment>